<dbReference type="EMBL" id="MU825905">
    <property type="protein sequence ID" value="KAJ7383171.1"/>
    <property type="molecule type" value="Genomic_DNA"/>
</dbReference>
<feature type="domain" description="C-Maf-inducing protein PH" evidence="2">
    <location>
        <begin position="137"/>
        <end position="187"/>
    </location>
</feature>
<name>A0A9X0D1G1_9CNID</name>
<protein>
    <recommendedName>
        <fullName evidence="2">C-Maf-inducing protein PH domain-containing protein</fullName>
    </recommendedName>
</protein>
<dbReference type="Pfam" id="PF23066">
    <property type="entry name" value="PH_21"/>
    <property type="match status" value="1"/>
</dbReference>
<proteinExistence type="predicted"/>
<comment type="caution">
    <text evidence="3">The sequence shown here is derived from an EMBL/GenBank/DDBJ whole genome shotgun (WGS) entry which is preliminary data.</text>
</comment>
<evidence type="ECO:0000256" key="1">
    <source>
        <dbReference type="SAM" id="MobiDB-lite"/>
    </source>
</evidence>
<dbReference type="InterPro" id="IPR056429">
    <property type="entry name" value="PH_CMIP"/>
</dbReference>
<reference evidence="3" key="1">
    <citation type="submission" date="2023-01" db="EMBL/GenBank/DDBJ databases">
        <title>Genome assembly of the deep-sea coral Lophelia pertusa.</title>
        <authorList>
            <person name="Herrera S."/>
            <person name="Cordes E."/>
        </authorList>
    </citation>
    <scope>NUCLEOTIDE SEQUENCE</scope>
    <source>
        <strain evidence="3">USNM1676648</strain>
        <tissue evidence="3">Polyp</tissue>
    </source>
</reference>
<organism evidence="3 4">
    <name type="scientific">Desmophyllum pertusum</name>
    <dbReference type="NCBI Taxonomy" id="174260"/>
    <lineage>
        <taxon>Eukaryota</taxon>
        <taxon>Metazoa</taxon>
        <taxon>Cnidaria</taxon>
        <taxon>Anthozoa</taxon>
        <taxon>Hexacorallia</taxon>
        <taxon>Scleractinia</taxon>
        <taxon>Caryophylliina</taxon>
        <taxon>Caryophylliidae</taxon>
        <taxon>Desmophyllum</taxon>
    </lineage>
</organism>
<evidence type="ECO:0000313" key="3">
    <source>
        <dbReference type="EMBL" id="KAJ7383171.1"/>
    </source>
</evidence>
<gene>
    <name evidence="3" type="ORF">OS493_030325</name>
</gene>
<dbReference type="AlphaFoldDB" id="A0A9X0D1G1"/>
<evidence type="ECO:0000313" key="4">
    <source>
        <dbReference type="Proteomes" id="UP001163046"/>
    </source>
</evidence>
<evidence type="ECO:0000259" key="2">
    <source>
        <dbReference type="Pfam" id="PF23066"/>
    </source>
</evidence>
<keyword evidence="4" id="KW-1185">Reference proteome</keyword>
<feature type="region of interest" description="Disordered" evidence="1">
    <location>
        <begin position="25"/>
        <end position="44"/>
    </location>
</feature>
<accession>A0A9X0D1G1</accession>
<sequence>MSGVDRCQMLIHVATGNLAGMSASSLSQTSIPNQLHRHPPPERSDLQIRNKLYQSVSSSSEKQKLPSVTEELSHMQILKDEKAVNESGNSCSCFLSPSVSLLSDALAIHTAMAVAIANGGTQRPQRPQRCSTGAGPKFKLIHEGDIQVCRLNHSRTLISKVLSSKFLRRWEAHHVYLGDFQMYSATVS</sequence>
<dbReference type="Proteomes" id="UP001163046">
    <property type="component" value="Unassembled WGS sequence"/>
</dbReference>
<dbReference type="OrthoDB" id="10056090at2759"/>